<dbReference type="InterPro" id="IPR029016">
    <property type="entry name" value="GAF-like_dom_sf"/>
</dbReference>
<organism evidence="5 6">
    <name type="scientific">Halobacillus mangrovi</name>
    <dbReference type="NCBI Taxonomy" id="402384"/>
    <lineage>
        <taxon>Bacteria</taxon>
        <taxon>Bacillati</taxon>
        <taxon>Bacillota</taxon>
        <taxon>Bacilli</taxon>
        <taxon>Bacillales</taxon>
        <taxon>Bacillaceae</taxon>
        <taxon>Halobacillus</taxon>
    </lineage>
</organism>
<dbReference type="PROSITE" id="PS50113">
    <property type="entry name" value="PAC"/>
    <property type="match status" value="1"/>
</dbReference>
<dbReference type="InterPro" id="IPR035965">
    <property type="entry name" value="PAS-like_dom_sf"/>
</dbReference>
<dbReference type="Gene3D" id="3.20.20.450">
    <property type="entry name" value="EAL domain"/>
    <property type="match status" value="1"/>
</dbReference>
<dbReference type="SMART" id="SM00065">
    <property type="entry name" value="GAF"/>
    <property type="match status" value="2"/>
</dbReference>
<dbReference type="FunFam" id="3.20.20.450:FF:000001">
    <property type="entry name" value="Cyclic di-GMP phosphodiesterase yahA"/>
    <property type="match status" value="1"/>
</dbReference>
<dbReference type="InterPro" id="IPR000700">
    <property type="entry name" value="PAS-assoc_C"/>
</dbReference>
<dbReference type="CDD" id="cd01948">
    <property type="entry name" value="EAL"/>
    <property type="match status" value="1"/>
</dbReference>
<dbReference type="InterPro" id="IPR035919">
    <property type="entry name" value="EAL_sf"/>
</dbReference>
<name>A0A1W6A0B3_9BACI</name>
<evidence type="ECO:0000259" key="4">
    <source>
        <dbReference type="PROSITE" id="PS50887"/>
    </source>
</evidence>
<dbReference type="Gene3D" id="3.30.70.270">
    <property type="match status" value="1"/>
</dbReference>
<dbReference type="GO" id="GO:0016301">
    <property type="term" value="F:kinase activity"/>
    <property type="evidence" value="ECO:0007669"/>
    <property type="project" value="UniProtKB-KW"/>
</dbReference>
<dbReference type="Proteomes" id="UP000192527">
    <property type="component" value="Chromosome"/>
</dbReference>
<dbReference type="SUPFAM" id="SSF55781">
    <property type="entry name" value="GAF domain-like"/>
    <property type="match status" value="2"/>
</dbReference>
<sequence length="938" mass="106809">MAEEQSRYSRLAEITKLINMKLDLREVLQHVVTAISEEIMRCDSVGIYLPQEDGTFRGYVGKPEVINGMTLDMHVVDPEYDLLMKEVIETRTSIYIPDTSKDSRPDKRAVEAFKIKSLLVSPIYYEQELYGLVYLFDYGIPMNLTQSEIESVEAYVNMAAVAIRNANNLTRKQALIEEKQLLLNVTRDLSLCSSLQEALDRCFYYLGKVLNNQNIGAHFVDPFAERQIRPASLSKDSDWTEEEWMETHYELKVDHTKDRLFKEVIDTKQSVMVPDVSIDERVNQDACRGFGIQAMYMIPLVAVGEVLGTITVVNLKEKGYAFSRSAMQLAESIVDATAPVLSNLIYMEKQELIIQQRTSELRQKNKELEGAFTELKQISQEKELILNSAGEGIFGMDLKGKITFSNPSATELLGYDYEDEVIGLCFYSIVKSELLTGDQPYDFSSYEKSKKDRSQTDEYFIRKNGELFPVEYVITPQRQGDMTVGSVITFKDVTTRKQMEEKIRYHAYYDSITNIPNRVLFQDRLIQALTFSEMHNRSMAILFLDLDRFKKINDTFGHGFGDSVLKEVAHRLKKVIPKEATVSRQGGDEFIILLPSVDGQDEAIHCAKEILNAFSNPFMINNQEIAIKTSIGISLYPDNGVTAETLVKHADVAMYKAKEMTGNQYQVYTPDIENRSLETIRLENDLYKALDQGNEFTLYYQPKFDVRSNTIIGVEALIRWQHPSLGLLPPKDFIPLAEETGLISKLGEWVLEESCRQMKEWYVDGLTNLSVSANLSPQQFKQNDLISIVKRILDETGLPPQNLELELTENLIIHNTEKTLSMIQALKKLGVKISIDDFGTGFSSLGYLKDFPVDTLKIDKTFIDDITINDNNAAITNTIITLARSLQLNVIAEGVETKEQVDFLEHNGCYLIQGFYFSRPVLPDQFVEKYTKISNKKG</sequence>
<dbReference type="RefSeq" id="WP_085031619.1">
    <property type="nucleotide sequence ID" value="NZ_CP020772.1"/>
</dbReference>
<dbReference type="Pfam" id="PF00563">
    <property type="entry name" value="EAL"/>
    <property type="match status" value="1"/>
</dbReference>
<feature type="domain" description="PAC" evidence="2">
    <location>
        <begin position="454"/>
        <end position="505"/>
    </location>
</feature>
<keyword evidence="6" id="KW-1185">Reference proteome</keyword>
<dbReference type="InterPro" id="IPR000160">
    <property type="entry name" value="GGDEF_dom"/>
</dbReference>
<gene>
    <name evidence="5" type="ORF">HM131_20215</name>
</gene>
<evidence type="ECO:0000259" key="3">
    <source>
        <dbReference type="PROSITE" id="PS50883"/>
    </source>
</evidence>
<dbReference type="CDD" id="cd01949">
    <property type="entry name" value="GGDEF"/>
    <property type="match status" value="1"/>
</dbReference>
<dbReference type="InterPro" id="IPR003018">
    <property type="entry name" value="GAF"/>
</dbReference>
<dbReference type="PANTHER" id="PTHR44757">
    <property type="entry name" value="DIGUANYLATE CYCLASE DGCP"/>
    <property type="match status" value="1"/>
</dbReference>
<dbReference type="InterPro" id="IPR043128">
    <property type="entry name" value="Rev_trsase/Diguanyl_cyclase"/>
</dbReference>
<dbReference type="OrthoDB" id="9759607at2"/>
<dbReference type="NCBIfam" id="TIGR00229">
    <property type="entry name" value="sensory_box"/>
    <property type="match status" value="1"/>
</dbReference>
<dbReference type="Pfam" id="PF01590">
    <property type="entry name" value="GAF"/>
    <property type="match status" value="2"/>
</dbReference>
<dbReference type="SUPFAM" id="SSF55785">
    <property type="entry name" value="PYP-like sensor domain (PAS domain)"/>
    <property type="match status" value="1"/>
</dbReference>
<dbReference type="AlphaFoldDB" id="A0A1W6A0B3"/>
<dbReference type="PROSITE" id="PS50112">
    <property type="entry name" value="PAS"/>
    <property type="match status" value="1"/>
</dbReference>
<dbReference type="EMBL" id="CP020772">
    <property type="protein sequence ID" value="ARI79008.1"/>
    <property type="molecule type" value="Genomic_DNA"/>
</dbReference>
<dbReference type="SMART" id="SM00091">
    <property type="entry name" value="PAS"/>
    <property type="match status" value="1"/>
</dbReference>
<dbReference type="InterPro" id="IPR000014">
    <property type="entry name" value="PAS"/>
</dbReference>
<dbReference type="SUPFAM" id="SSF141868">
    <property type="entry name" value="EAL domain-like"/>
    <property type="match status" value="1"/>
</dbReference>
<dbReference type="SMART" id="SM00267">
    <property type="entry name" value="GGDEF"/>
    <property type="match status" value="1"/>
</dbReference>
<dbReference type="SUPFAM" id="SSF55073">
    <property type="entry name" value="Nucleotide cyclase"/>
    <property type="match status" value="1"/>
</dbReference>
<dbReference type="Gene3D" id="3.30.450.20">
    <property type="entry name" value="PAS domain"/>
    <property type="match status" value="1"/>
</dbReference>
<evidence type="ECO:0000259" key="2">
    <source>
        <dbReference type="PROSITE" id="PS50113"/>
    </source>
</evidence>
<dbReference type="NCBIfam" id="TIGR00254">
    <property type="entry name" value="GGDEF"/>
    <property type="match status" value="1"/>
</dbReference>
<evidence type="ECO:0000259" key="1">
    <source>
        <dbReference type="PROSITE" id="PS50112"/>
    </source>
</evidence>
<protein>
    <submittedName>
        <fullName evidence="5">Histidine kinase</fullName>
    </submittedName>
</protein>
<keyword evidence="5" id="KW-0808">Transferase</keyword>
<dbReference type="PROSITE" id="PS50887">
    <property type="entry name" value="GGDEF"/>
    <property type="match status" value="1"/>
</dbReference>
<dbReference type="STRING" id="402384.HM131_20215"/>
<dbReference type="Pfam" id="PF00990">
    <property type="entry name" value="GGDEF"/>
    <property type="match status" value="1"/>
</dbReference>
<evidence type="ECO:0000313" key="5">
    <source>
        <dbReference type="EMBL" id="ARI79008.1"/>
    </source>
</evidence>
<dbReference type="Pfam" id="PF13426">
    <property type="entry name" value="PAS_9"/>
    <property type="match status" value="1"/>
</dbReference>
<accession>A0A1W6A0B3</accession>
<dbReference type="PANTHER" id="PTHR44757:SF2">
    <property type="entry name" value="BIOFILM ARCHITECTURE MAINTENANCE PROTEIN MBAA"/>
    <property type="match status" value="1"/>
</dbReference>
<dbReference type="KEGG" id="hmn:HM131_20215"/>
<dbReference type="InterPro" id="IPR001633">
    <property type="entry name" value="EAL_dom"/>
</dbReference>
<evidence type="ECO:0000313" key="6">
    <source>
        <dbReference type="Proteomes" id="UP000192527"/>
    </source>
</evidence>
<dbReference type="InterPro" id="IPR052155">
    <property type="entry name" value="Biofilm_reg_signaling"/>
</dbReference>
<feature type="domain" description="PAS" evidence="1">
    <location>
        <begin position="378"/>
        <end position="419"/>
    </location>
</feature>
<dbReference type="SMART" id="SM00052">
    <property type="entry name" value="EAL"/>
    <property type="match status" value="1"/>
</dbReference>
<keyword evidence="5" id="KW-0418">Kinase</keyword>
<dbReference type="PROSITE" id="PS50883">
    <property type="entry name" value="EAL"/>
    <property type="match status" value="1"/>
</dbReference>
<reference evidence="5 6" key="1">
    <citation type="submission" date="2017-04" db="EMBL/GenBank/DDBJ databases">
        <title>The whole genome sequencing and assembly of Halobacillus mangrovi strain.</title>
        <authorList>
            <person name="Lee S.-J."/>
            <person name="Park M.-K."/>
            <person name="Kim J.-Y."/>
            <person name="Lee Y.-J."/>
            <person name="Yi H."/>
            <person name="Bahn Y.-S."/>
            <person name="Kim J.F."/>
            <person name="Lee D.-W."/>
        </authorList>
    </citation>
    <scope>NUCLEOTIDE SEQUENCE [LARGE SCALE GENOMIC DNA]</scope>
    <source>
        <strain evidence="5 6">KTB 131</strain>
    </source>
</reference>
<dbReference type="FunFam" id="3.30.70.270:FF:000001">
    <property type="entry name" value="Diguanylate cyclase domain protein"/>
    <property type="match status" value="1"/>
</dbReference>
<dbReference type="CDD" id="cd00130">
    <property type="entry name" value="PAS"/>
    <property type="match status" value="1"/>
</dbReference>
<feature type="domain" description="GGDEF" evidence="4">
    <location>
        <begin position="537"/>
        <end position="670"/>
    </location>
</feature>
<feature type="domain" description="EAL" evidence="3">
    <location>
        <begin position="679"/>
        <end position="934"/>
    </location>
</feature>
<proteinExistence type="predicted"/>
<dbReference type="InterPro" id="IPR029787">
    <property type="entry name" value="Nucleotide_cyclase"/>
</dbReference>
<dbReference type="Gene3D" id="3.30.450.40">
    <property type="match status" value="2"/>
</dbReference>